<reference evidence="8 9" key="1">
    <citation type="submission" date="2019-07" db="EMBL/GenBank/DDBJ databases">
        <title>De Novo Assembly of kiwifruit Actinidia rufa.</title>
        <authorList>
            <person name="Sugita-Konishi S."/>
            <person name="Sato K."/>
            <person name="Mori E."/>
            <person name="Abe Y."/>
            <person name="Kisaki G."/>
            <person name="Hamano K."/>
            <person name="Suezawa K."/>
            <person name="Otani M."/>
            <person name="Fukuda T."/>
            <person name="Manabe T."/>
            <person name="Gomi K."/>
            <person name="Tabuchi M."/>
            <person name="Akimitsu K."/>
            <person name="Kataoka I."/>
        </authorList>
    </citation>
    <scope>NUCLEOTIDE SEQUENCE [LARGE SCALE GENOMIC DNA]</scope>
    <source>
        <strain evidence="9">cv. Fuchu</strain>
    </source>
</reference>
<dbReference type="PANTHER" id="PTHR44272">
    <property type="entry name" value="DNAJ DOMAIN (PROKARYOTIC HEAT SHOCK PROTEIN)"/>
    <property type="match status" value="1"/>
</dbReference>
<dbReference type="InterPro" id="IPR052812">
    <property type="entry name" value="Plant_DnaJ_domain"/>
</dbReference>
<evidence type="ECO:0000313" key="9">
    <source>
        <dbReference type="Proteomes" id="UP000585474"/>
    </source>
</evidence>
<proteinExistence type="predicted"/>
<dbReference type="CDD" id="cd06257">
    <property type="entry name" value="DnaJ"/>
    <property type="match status" value="1"/>
</dbReference>
<evidence type="ECO:0000256" key="4">
    <source>
        <dbReference type="ARBA" id="ARBA00023186"/>
    </source>
</evidence>
<dbReference type="GO" id="GO:0016020">
    <property type="term" value="C:membrane"/>
    <property type="evidence" value="ECO:0007669"/>
    <property type="project" value="UniProtKB-SubCell"/>
</dbReference>
<feature type="coiled-coil region" evidence="5">
    <location>
        <begin position="282"/>
        <end position="337"/>
    </location>
</feature>
<dbReference type="Pfam" id="PF00226">
    <property type="entry name" value="DnaJ"/>
    <property type="match status" value="1"/>
</dbReference>
<dbReference type="InterPro" id="IPR036869">
    <property type="entry name" value="J_dom_sf"/>
</dbReference>
<dbReference type="InterPro" id="IPR018253">
    <property type="entry name" value="DnaJ_domain_CS"/>
</dbReference>
<evidence type="ECO:0000256" key="3">
    <source>
        <dbReference type="ARBA" id="ARBA00023136"/>
    </source>
</evidence>
<keyword evidence="3" id="KW-0472">Membrane</keyword>
<gene>
    <name evidence="8" type="ORF">Acr_25g0004740</name>
</gene>
<accession>A0A7J0GZ06</accession>
<dbReference type="FunFam" id="1.10.287.110:FF:000097">
    <property type="entry name" value="Chaperone protein dnaJ 16"/>
    <property type="match status" value="1"/>
</dbReference>
<dbReference type="PANTHER" id="PTHR44272:SF3">
    <property type="entry name" value="J DOMAIN-CONTAINING PROTEIN"/>
    <property type="match status" value="1"/>
</dbReference>
<feature type="compositionally biased region" description="Low complexity" evidence="6">
    <location>
        <begin position="356"/>
        <end position="369"/>
    </location>
</feature>
<feature type="domain" description="J" evidence="7">
    <location>
        <begin position="12"/>
        <end position="77"/>
    </location>
</feature>
<comment type="subcellular location">
    <subcellularLocation>
        <location evidence="1">Membrane</location>
    </subcellularLocation>
</comment>
<protein>
    <submittedName>
        <fullName evidence="8">Chaperone DnaJ-domain superfamily protein</fullName>
    </submittedName>
</protein>
<dbReference type="Proteomes" id="UP000585474">
    <property type="component" value="Unassembled WGS sequence"/>
</dbReference>
<keyword evidence="4" id="KW-0143">Chaperone</keyword>
<sequence length="411" mass="45685">MEGTSTPAVRRDPYEVLCVSRDSTDQEIKTAYRKLALKYHPDKNASNPEASELFKEVAYSYSILSDPEKRRQYDNAGFEAIDVEGMDMEIDLSNLGTVNTMFAALFSKLGVPIKTTISANVLEEALNGTVTVRPLPIGTSVSGKVEKQCAHFFGVTISEEQAEAGIVIRVTSAAQSKFKLLYFEQDANGGYGLALQEDSEKSGKVTSAGMYFLHFQVYRMDSTVNALAMAKDPEAAFFKKLEGLQPCEVSELKPGTHIFAVYGDNFFKTASYTIESLCVKSYEDTTQKLKEIEAQILRKRTELRQFETEYRKALARFQEVTNRYSQEKQSVDELLKQRDTIHSSFTVARSIVTSGTHVSNGSSSSSYSNKVPVEDFKDDSPGEDGSSDGKDKSLKKKWFNLNLKGSDKKSG</sequence>
<dbReference type="SMART" id="SM00271">
    <property type="entry name" value="DnaJ"/>
    <property type="match status" value="1"/>
</dbReference>
<evidence type="ECO:0000256" key="1">
    <source>
        <dbReference type="ARBA" id="ARBA00004370"/>
    </source>
</evidence>
<feature type="region of interest" description="Disordered" evidence="6">
    <location>
        <begin position="356"/>
        <end position="393"/>
    </location>
</feature>
<comment type="caution">
    <text evidence="8">The sequence shown here is derived from an EMBL/GenBank/DDBJ whole genome shotgun (WGS) entry which is preliminary data.</text>
</comment>
<dbReference type="InterPro" id="IPR001623">
    <property type="entry name" value="DnaJ_domain"/>
</dbReference>
<dbReference type="SUPFAM" id="SSF46565">
    <property type="entry name" value="Chaperone J-domain"/>
    <property type="match status" value="1"/>
</dbReference>
<name>A0A7J0GZ06_9ERIC</name>
<evidence type="ECO:0000256" key="2">
    <source>
        <dbReference type="ARBA" id="ARBA00023054"/>
    </source>
</evidence>
<evidence type="ECO:0000313" key="8">
    <source>
        <dbReference type="EMBL" id="GFZ16065.1"/>
    </source>
</evidence>
<evidence type="ECO:0000256" key="5">
    <source>
        <dbReference type="SAM" id="Coils"/>
    </source>
</evidence>
<dbReference type="Gene3D" id="1.10.287.110">
    <property type="entry name" value="DnaJ domain"/>
    <property type="match status" value="1"/>
</dbReference>
<dbReference type="EMBL" id="BJWL01000025">
    <property type="protein sequence ID" value="GFZ16065.1"/>
    <property type="molecule type" value="Genomic_DNA"/>
</dbReference>
<dbReference type="AlphaFoldDB" id="A0A7J0GZ06"/>
<evidence type="ECO:0000259" key="7">
    <source>
        <dbReference type="PROSITE" id="PS50076"/>
    </source>
</evidence>
<organism evidence="8 9">
    <name type="scientific">Actinidia rufa</name>
    <dbReference type="NCBI Taxonomy" id="165716"/>
    <lineage>
        <taxon>Eukaryota</taxon>
        <taxon>Viridiplantae</taxon>
        <taxon>Streptophyta</taxon>
        <taxon>Embryophyta</taxon>
        <taxon>Tracheophyta</taxon>
        <taxon>Spermatophyta</taxon>
        <taxon>Magnoliopsida</taxon>
        <taxon>eudicotyledons</taxon>
        <taxon>Gunneridae</taxon>
        <taxon>Pentapetalae</taxon>
        <taxon>asterids</taxon>
        <taxon>Ericales</taxon>
        <taxon>Actinidiaceae</taxon>
        <taxon>Actinidia</taxon>
    </lineage>
</organism>
<dbReference type="PROSITE" id="PS50076">
    <property type="entry name" value="DNAJ_2"/>
    <property type="match status" value="1"/>
</dbReference>
<evidence type="ECO:0000256" key="6">
    <source>
        <dbReference type="SAM" id="MobiDB-lite"/>
    </source>
</evidence>
<keyword evidence="2 5" id="KW-0175">Coiled coil</keyword>
<dbReference type="OrthoDB" id="10250354at2759"/>
<dbReference type="PROSITE" id="PS00636">
    <property type="entry name" value="DNAJ_1"/>
    <property type="match status" value="1"/>
</dbReference>
<keyword evidence="9" id="KW-1185">Reference proteome</keyword>
<dbReference type="PRINTS" id="PR00625">
    <property type="entry name" value="JDOMAIN"/>
</dbReference>